<dbReference type="NCBIfam" id="TIGR02607">
    <property type="entry name" value="antidote_HigA"/>
    <property type="match status" value="1"/>
</dbReference>
<accession>A0A7Y4H003</accession>
<dbReference type="InterPro" id="IPR010982">
    <property type="entry name" value="Lambda_DNA-bd_dom_sf"/>
</dbReference>
<comment type="caution">
    <text evidence="3">The sequence shown here is derived from an EMBL/GenBank/DDBJ whole genome shotgun (WGS) entry which is preliminary data.</text>
</comment>
<proteinExistence type="predicted"/>
<keyword evidence="1" id="KW-0238">DNA-binding</keyword>
<dbReference type="Pfam" id="PF01381">
    <property type="entry name" value="HTH_3"/>
    <property type="match status" value="1"/>
</dbReference>
<sequence length="109" mass="12042">MTERRPSTPGEILREEFLTPNDITQDELAKAMGVSRFRVNEIINGRRAITSETAVLLSKALGTSARFWMNLQVAVDLFDAERKLGDLAESVSCLLPASSPDFIVEMPST</sequence>
<evidence type="ECO:0000256" key="1">
    <source>
        <dbReference type="ARBA" id="ARBA00023125"/>
    </source>
</evidence>
<dbReference type="PROSITE" id="PS50943">
    <property type="entry name" value="HTH_CROC1"/>
    <property type="match status" value="1"/>
</dbReference>
<dbReference type="EMBL" id="JAAVLW010000001">
    <property type="protein sequence ID" value="NOJ44782.1"/>
    <property type="molecule type" value="Genomic_DNA"/>
</dbReference>
<reference evidence="3 4" key="1">
    <citation type="submission" date="2020-03" db="EMBL/GenBank/DDBJ databases">
        <title>Bradyrhizobium diversity isolated from nodules of Muelleranthus trifoliolatus.</title>
        <authorList>
            <person name="Klepa M."/>
            <person name="Helene L."/>
            <person name="Hungria M."/>
        </authorList>
    </citation>
    <scope>NUCLEOTIDE SEQUENCE [LARGE SCALE GENOMIC DNA]</scope>
    <source>
        <strain evidence="3 4">WSM 1744</strain>
    </source>
</reference>
<dbReference type="GO" id="GO:0003677">
    <property type="term" value="F:DNA binding"/>
    <property type="evidence" value="ECO:0007669"/>
    <property type="project" value="UniProtKB-KW"/>
</dbReference>
<evidence type="ECO:0000313" key="4">
    <source>
        <dbReference type="Proteomes" id="UP000528734"/>
    </source>
</evidence>
<dbReference type="CDD" id="cd00093">
    <property type="entry name" value="HTH_XRE"/>
    <property type="match status" value="1"/>
</dbReference>
<dbReference type="Gene3D" id="1.10.260.40">
    <property type="entry name" value="lambda repressor-like DNA-binding domains"/>
    <property type="match status" value="1"/>
</dbReference>
<dbReference type="SUPFAM" id="SSF47413">
    <property type="entry name" value="lambda repressor-like DNA-binding domains"/>
    <property type="match status" value="1"/>
</dbReference>
<protein>
    <submittedName>
        <fullName evidence="3">HigA family addiction module antidote protein</fullName>
    </submittedName>
</protein>
<organism evidence="3 4">
    <name type="scientific">Bradyrhizobium archetypum</name>
    <dbReference type="NCBI Taxonomy" id="2721160"/>
    <lineage>
        <taxon>Bacteria</taxon>
        <taxon>Pseudomonadati</taxon>
        <taxon>Pseudomonadota</taxon>
        <taxon>Alphaproteobacteria</taxon>
        <taxon>Hyphomicrobiales</taxon>
        <taxon>Nitrobacteraceae</taxon>
        <taxon>Bradyrhizobium</taxon>
    </lineage>
</organism>
<dbReference type="PANTHER" id="PTHR36924">
    <property type="entry name" value="ANTITOXIN HIGA-1"/>
    <property type="match status" value="1"/>
</dbReference>
<keyword evidence="4" id="KW-1185">Reference proteome</keyword>
<evidence type="ECO:0000259" key="2">
    <source>
        <dbReference type="PROSITE" id="PS50943"/>
    </source>
</evidence>
<dbReference type="SMART" id="SM00530">
    <property type="entry name" value="HTH_XRE"/>
    <property type="match status" value="1"/>
</dbReference>
<name>A0A7Y4H003_9BRAD</name>
<feature type="domain" description="HTH cro/C1-type" evidence="2">
    <location>
        <begin position="21"/>
        <end position="68"/>
    </location>
</feature>
<dbReference type="RefSeq" id="WP_171707714.1">
    <property type="nucleotide sequence ID" value="NZ_JAAVLW010000001.1"/>
</dbReference>
<dbReference type="InterPro" id="IPR001387">
    <property type="entry name" value="Cro/C1-type_HTH"/>
</dbReference>
<gene>
    <name evidence="3" type="ORF">HCN50_00680</name>
</gene>
<dbReference type="AlphaFoldDB" id="A0A7Y4H003"/>
<dbReference type="PANTHER" id="PTHR36924:SF1">
    <property type="entry name" value="ANTITOXIN HIGA-1"/>
    <property type="match status" value="1"/>
</dbReference>
<evidence type="ECO:0000313" key="3">
    <source>
        <dbReference type="EMBL" id="NOJ44782.1"/>
    </source>
</evidence>
<dbReference type="Proteomes" id="UP000528734">
    <property type="component" value="Unassembled WGS sequence"/>
</dbReference>
<dbReference type="InterPro" id="IPR013430">
    <property type="entry name" value="Toxin_antidote_HigA"/>
</dbReference>